<feature type="compositionally biased region" description="Pro residues" evidence="7">
    <location>
        <begin position="1"/>
        <end position="16"/>
    </location>
</feature>
<dbReference type="GO" id="GO:0019948">
    <property type="term" value="F:SUMO activating enzyme activity"/>
    <property type="evidence" value="ECO:0007669"/>
    <property type="project" value="TreeGrafter"/>
</dbReference>
<dbReference type="Pfam" id="PF00899">
    <property type="entry name" value="ThiF"/>
    <property type="match status" value="1"/>
</dbReference>
<evidence type="ECO:0000256" key="6">
    <source>
        <dbReference type="ARBA" id="ARBA00044354"/>
    </source>
</evidence>
<dbReference type="InterPro" id="IPR045886">
    <property type="entry name" value="ThiF/MoeB/HesA"/>
</dbReference>
<dbReference type="PRINTS" id="PR01849">
    <property type="entry name" value="UBIQUITINACT"/>
</dbReference>
<dbReference type="InterPro" id="IPR035985">
    <property type="entry name" value="Ubiquitin-activating_enz"/>
</dbReference>
<evidence type="ECO:0000259" key="8">
    <source>
        <dbReference type="Pfam" id="PF00899"/>
    </source>
</evidence>
<reference evidence="9 10" key="1">
    <citation type="journal article" date="2018" name="Front. Microbiol.">
        <title>Genome-Wide Analysis of Corynespora cassiicola Leaf Fall Disease Putative Effectors.</title>
        <authorList>
            <person name="Lopez D."/>
            <person name="Ribeiro S."/>
            <person name="Label P."/>
            <person name="Fumanal B."/>
            <person name="Venisse J.S."/>
            <person name="Kohler A."/>
            <person name="de Oliveira R.R."/>
            <person name="Labutti K."/>
            <person name="Lipzen A."/>
            <person name="Lail K."/>
            <person name="Bauer D."/>
            <person name="Ohm R.A."/>
            <person name="Barry K.W."/>
            <person name="Spatafora J."/>
            <person name="Grigoriev I.V."/>
            <person name="Martin F.M."/>
            <person name="Pujade-Renaud V."/>
        </authorList>
    </citation>
    <scope>NUCLEOTIDE SEQUENCE [LARGE SCALE GENOMIC DNA]</scope>
    <source>
        <strain evidence="9 10">Philippines</strain>
    </source>
</reference>
<evidence type="ECO:0000256" key="2">
    <source>
        <dbReference type="ARBA" id="ARBA00004718"/>
    </source>
</evidence>
<dbReference type="PANTHER" id="PTHR10953">
    <property type="entry name" value="UBIQUITIN-ACTIVATING ENZYME E1"/>
    <property type="match status" value="1"/>
</dbReference>
<dbReference type="PANTHER" id="PTHR10953:SF162">
    <property type="entry name" value="SUMO-ACTIVATING ENZYME SUBUNIT 1"/>
    <property type="match status" value="1"/>
</dbReference>
<organism evidence="9 10">
    <name type="scientific">Corynespora cassiicola Philippines</name>
    <dbReference type="NCBI Taxonomy" id="1448308"/>
    <lineage>
        <taxon>Eukaryota</taxon>
        <taxon>Fungi</taxon>
        <taxon>Dikarya</taxon>
        <taxon>Ascomycota</taxon>
        <taxon>Pezizomycotina</taxon>
        <taxon>Dothideomycetes</taxon>
        <taxon>Pleosporomycetidae</taxon>
        <taxon>Pleosporales</taxon>
        <taxon>Corynesporascaceae</taxon>
        <taxon>Corynespora</taxon>
    </lineage>
</organism>
<gene>
    <name evidence="9" type="ORF">BS50DRAFT_570369</name>
</gene>
<protein>
    <recommendedName>
        <fullName evidence="6">Ubiquitin-like 1-activating enzyme E1A</fullName>
    </recommendedName>
</protein>
<feature type="region of interest" description="Disordered" evidence="7">
    <location>
        <begin position="1"/>
        <end position="50"/>
    </location>
</feature>
<dbReference type="InterPro" id="IPR000594">
    <property type="entry name" value="ThiF_NAD_FAD-bd"/>
</dbReference>
<sequence>MQLAPLSPPLPRPTPSRPMRLLSTTARSVSGESKPRKSTSRSHIPPTVSSDLPRIRTANILLVSIKALANEIAKNLVLAGIGSITLADHENVTEEDLGAQFFISEADVGKNRAAAAAPQIQKLNPRVKVNVIPRDIRHEQDLNFYAAYDVIIATDLDFLSLSGLDSGARLAQRPFYAGASHGLYGYIFADLGQHDFVVEREQSNRQTRLGPEPGAPHREIIATTTKKENGKTIEMVTKREKYTPLLLVNTCPLPPDIQKNPRKLKKIHPLLTCIRALWEYQRNGHGILPTHSHQALQFFTTLATEKHKELLMPPDTLRADFLKNFLQNLGSEIAPVTAFLGGQLAQDVINVLGKREQPIQNLMIFDGEESVGPVYALHPIYEEPPVPAMPAAPTESVVVV</sequence>
<comment type="subcellular location">
    <subcellularLocation>
        <location evidence="1">Nucleus</location>
    </subcellularLocation>
</comment>
<name>A0A2T2P0S4_CORCC</name>
<dbReference type="Gene3D" id="3.40.50.720">
    <property type="entry name" value="NAD(P)-binding Rossmann-like Domain"/>
    <property type="match status" value="1"/>
</dbReference>
<keyword evidence="5" id="KW-0539">Nucleus</keyword>
<evidence type="ECO:0000256" key="5">
    <source>
        <dbReference type="ARBA" id="ARBA00023242"/>
    </source>
</evidence>
<accession>A0A2T2P0S4</accession>
<comment type="pathway">
    <text evidence="2">Protein modification; protein sumoylation.</text>
</comment>
<dbReference type="GO" id="GO:0031510">
    <property type="term" value="C:SUMO activating enzyme complex"/>
    <property type="evidence" value="ECO:0007669"/>
    <property type="project" value="TreeGrafter"/>
</dbReference>
<keyword evidence="4" id="KW-0833">Ubl conjugation pathway</keyword>
<dbReference type="STRING" id="1448308.A0A2T2P0S4"/>
<evidence type="ECO:0000313" key="9">
    <source>
        <dbReference type="EMBL" id="PSN70948.1"/>
    </source>
</evidence>
<dbReference type="OrthoDB" id="1708823at2759"/>
<dbReference type="SUPFAM" id="SSF69572">
    <property type="entry name" value="Activating enzymes of the ubiquitin-like proteins"/>
    <property type="match status" value="1"/>
</dbReference>
<evidence type="ECO:0000256" key="1">
    <source>
        <dbReference type="ARBA" id="ARBA00004123"/>
    </source>
</evidence>
<evidence type="ECO:0000256" key="7">
    <source>
        <dbReference type="SAM" id="MobiDB-lite"/>
    </source>
</evidence>
<proteinExistence type="inferred from homology"/>
<dbReference type="AlphaFoldDB" id="A0A2T2P0S4"/>
<keyword evidence="10" id="KW-1185">Reference proteome</keyword>
<dbReference type="EMBL" id="KZ678131">
    <property type="protein sequence ID" value="PSN70948.1"/>
    <property type="molecule type" value="Genomic_DNA"/>
</dbReference>
<dbReference type="GO" id="GO:0005737">
    <property type="term" value="C:cytoplasm"/>
    <property type="evidence" value="ECO:0007669"/>
    <property type="project" value="TreeGrafter"/>
</dbReference>
<evidence type="ECO:0000256" key="3">
    <source>
        <dbReference type="ARBA" id="ARBA00005673"/>
    </source>
</evidence>
<dbReference type="GO" id="GO:0016925">
    <property type="term" value="P:protein sumoylation"/>
    <property type="evidence" value="ECO:0007669"/>
    <property type="project" value="TreeGrafter"/>
</dbReference>
<evidence type="ECO:0000256" key="4">
    <source>
        <dbReference type="ARBA" id="ARBA00022786"/>
    </source>
</evidence>
<feature type="domain" description="THIF-type NAD/FAD binding fold" evidence="8">
    <location>
        <begin position="50"/>
        <end position="368"/>
    </location>
</feature>
<comment type="similarity">
    <text evidence="3">Belongs to the ubiquitin-activating E1 family.</text>
</comment>
<dbReference type="InterPro" id="IPR000011">
    <property type="entry name" value="UBQ/SUMO-activ_enz_E1-like"/>
</dbReference>
<evidence type="ECO:0000313" key="10">
    <source>
        <dbReference type="Proteomes" id="UP000240883"/>
    </source>
</evidence>
<dbReference type="Proteomes" id="UP000240883">
    <property type="component" value="Unassembled WGS sequence"/>
</dbReference>